<dbReference type="PANTHER" id="PTHR30383">
    <property type="entry name" value="THIOESTERASE 1/PROTEASE 1/LYSOPHOSPHOLIPASE L1"/>
    <property type="match status" value="1"/>
</dbReference>
<reference evidence="3 4" key="1">
    <citation type="journal article" date="2016" name="Nat. Commun.">
        <title>Thousands of microbial genomes shed light on interconnected biogeochemical processes in an aquifer system.</title>
        <authorList>
            <person name="Anantharaman K."/>
            <person name="Brown C.T."/>
            <person name="Hug L.A."/>
            <person name="Sharon I."/>
            <person name="Castelle C.J."/>
            <person name="Probst A.J."/>
            <person name="Thomas B.C."/>
            <person name="Singh A."/>
            <person name="Wilkins M.J."/>
            <person name="Karaoz U."/>
            <person name="Brodie E.L."/>
            <person name="Williams K.H."/>
            <person name="Hubbard S.S."/>
            <person name="Banfield J.F."/>
        </authorList>
    </citation>
    <scope>NUCLEOTIDE SEQUENCE [LARGE SCALE GENOMIC DNA]</scope>
</reference>
<evidence type="ECO:0000259" key="2">
    <source>
        <dbReference type="Pfam" id="PF13472"/>
    </source>
</evidence>
<dbReference type="Pfam" id="PF13472">
    <property type="entry name" value="Lipase_GDSL_2"/>
    <property type="match status" value="1"/>
</dbReference>
<dbReference type="CDD" id="cd01832">
    <property type="entry name" value="SGNH_hydrolase_like_1"/>
    <property type="match status" value="1"/>
</dbReference>
<evidence type="ECO:0000313" key="3">
    <source>
        <dbReference type="EMBL" id="OGE18865.1"/>
    </source>
</evidence>
<dbReference type="InterPro" id="IPR051532">
    <property type="entry name" value="Ester_Hydrolysis_Enzymes"/>
</dbReference>
<keyword evidence="1" id="KW-1133">Transmembrane helix</keyword>
<evidence type="ECO:0000256" key="1">
    <source>
        <dbReference type="SAM" id="Phobius"/>
    </source>
</evidence>
<dbReference type="PANTHER" id="PTHR30383:SF5">
    <property type="entry name" value="SGNH HYDROLASE-TYPE ESTERASE DOMAIN-CONTAINING PROTEIN"/>
    <property type="match status" value="1"/>
</dbReference>
<accession>A0A1F5IR58</accession>
<name>A0A1F5IR58_9BACT</name>
<dbReference type="InterPro" id="IPR013830">
    <property type="entry name" value="SGNH_hydro"/>
</dbReference>
<feature type="domain" description="SGNH hydrolase-type esterase" evidence="2">
    <location>
        <begin position="47"/>
        <end position="223"/>
    </location>
</feature>
<protein>
    <recommendedName>
        <fullName evidence="2">SGNH hydrolase-type esterase domain-containing protein</fullName>
    </recommendedName>
</protein>
<keyword evidence="1" id="KW-0472">Membrane</keyword>
<gene>
    <name evidence="3" type="ORF">A2871_02650</name>
</gene>
<dbReference type="InterPro" id="IPR036514">
    <property type="entry name" value="SGNH_hydro_sf"/>
</dbReference>
<comment type="caution">
    <text evidence="3">The sequence shown here is derived from an EMBL/GenBank/DDBJ whole genome shotgun (WGS) entry which is preliminary data.</text>
</comment>
<dbReference type="EMBL" id="MFCR01000008">
    <property type="protein sequence ID" value="OGE18865.1"/>
    <property type="molecule type" value="Genomic_DNA"/>
</dbReference>
<dbReference type="AlphaFoldDB" id="A0A1F5IR58"/>
<dbReference type="SUPFAM" id="SSF52266">
    <property type="entry name" value="SGNH hydrolase"/>
    <property type="match status" value="1"/>
</dbReference>
<dbReference type="Gene3D" id="3.40.50.1110">
    <property type="entry name" value="SGNH hydrolase"/>
    <property type="match status" value="1"/>
</dbReference>
<proteinExistence type="predicted"/>
<sequence>MTTRNIFIPVISFVFLSILIGWYIIQNNQKSNMELNKNSKDEISYIAIGDSYTIGLGVSADHRWPNILTGNLRQAGIKINLITNPSVSGYTVRDAIELELPVVEKLKPDFVTVLIGANDNFGQEDVGLFGKELEELLNKLQSILTNSKNIVLITIPDYSKSPSLKGYQTRDVSILIKEYNQVIKNEASKRGLTVADIFPISQTMTSDEDYISDGLHPSAKGYAKWEKVIFPVVFKLLKR</sequence>
<dbReference type="GO" id="GO:0004622">
    <property type="term" value="F:phosphatidylcholine lysophospholipase activity"/>
    <property type="evidence" value="ECO:0007669"/>
    <property type="project" value="TreeGrafter"/>
</dbReference>
<keyword evidence="1" id="KW-0812">Transmembrane</keyword>
<feature type="transmembrane region" description="Helical" evidence="1">
    <location>
        <begin position="6"/>
        <end position="25"/>
    </location>
</feature>
<evidence type="ECO:0000313" key="4">
    <source>
        <dbReference type="Proteomes" id="UP000176336"/>
    </source>
</evidence>
<organism evidence="3 4">
    <name type="scientific">Candidatus Daviesbacteria bacterium RIFCSPHIGHO2_01_FULL_41_23</name>
    <dbReference type="NCBI Taxonomy" id="1797764"/>
    <lineage>
        <taxon>Bacteria</taxon>
        <taxon>Candidatus Daviesiibacteriota</taxon>
    </lineage>
</organism>
<dbReference type="Proteomes" id="UP000176336">
    <property type="component" value="Unassembled WGS sequence"/>
</dbReference>